<name>A0A8I0Q251_MORMO</name>
<dbReference type="EMBL" id="PKLF01000007">
    <property type="protein sequence ID" value="MBE8612576.1"/>
    <property type="molecule type" value="Genomic_DNA"/>
</dbReference>
<protein>
    <submittedName>
        <fullName evidence="1">Uncharacterized protein</fullName>
    </submittedName>
</protein>
<evidence type="ECO:0000313" key="1">
    <source>
        <dbReference type="EMBL" id="MBE8612576.1"/>
    </source>
</evidence>
<proteinExistence type="predicted"/>
<sequence>MCAVSSNPESASSFRLWLCWLRSSTPVTYWCMLPGILPLPPCHRADDSADFANRDVSAAFRFAGYPAARV</sequence>
<comment type="caution">
    <text evidence="1">The sequence shown here is derived from an EMBL/GenBank/DDBJ whole genome shotgun (WGS) entry which is preliminary data.</text>
</comment>
<evidence type="ECO:0000313" key="2">
    <source>
        <dbReference type="Proteomes" id="UP000650477"/>
    </source>
</evidence>
<gene>
    <name evidence="1" type="ORF">CYG68_09100</name>
</gene>
<dbReference type="AlphaFoldDB" id="A0A8I0Q251"/>
<organism evidence="1 2">
    <name type="scientific">Morganella morganii</name>
    <name type="common">Proteus morganii</name>
    <dbReference type="NCBI Taxonomy" id="582"/>
    <lineage>
        <taxon>Bacteria</taxon>
        <taxon>Pseudomonadati</taxon>
        <taxon>Pseudomonadota</taxon>
        <taxon>Gammaproteobacteria</taxon>
        <taxon>Enterobacterales</taxon>
        <taxon>Morganellaceae</taxon>
        <taxon>Morganella</taxon>
    </lineage>
</organism>
<accession>A0A8I0Q251</accession>
<dbReference type="Proteomes" id="UP000650477">
    <property type="component" value="Unassembled WGS sequence"/>
</dbReference>
<reference evidence="1" key="1">
    <citation type="submission" date="2017-12" db="EMBL/GenBank/DDBJ databases">
        <title>Genome sequencing and analysis.</title>
        <authorList>
            <person name="Huang Y.-T."/>
        </authorList>
    </citation>
    <scope>NUCLEOTIDE SEQUENCE</scope>
    <source>
        <strain evidence="1">VGH116</strain>
    </source>
</reference>